<gene>
    <name evidence="1" type="ORF">LDLAKGPJ_00056</name>
</gene>
<proteinExistence type="predicted"/>
<accession>A0A9E8VCV5</accession>
<keyword evidence="2" id="KW-1185">Reference proteome</keyword>
<protein>
    <submittedName>
        <fullName evidence="1">Uncharacterized protein</fullName>
    </submittedName>
</protein>
<sequence length="77" mass="9380">MKNIAKFKVWKKGREIGEFLYLRRLDLTLFRNPQGELEKPRLSFEELYRLYKEAGYEIRESFSPMDRLFMEGRVVLC</sequence>
<name>A0A9E8VCV5_9CAUD</name>
<evidence type="ECO:0000313" key="1">
    <source>
        <dbReference type="EMBL" id="WAE39480.1"/>
    </source>
</evidence>
<dbReference type="Proteomes" id="UP001156259">
    <property type="component" value="Segment"/>
</dbReference>
<organism evidence="1 2">
    <name type="scientific">Methanophagales virus GBV301</name>
    <dbReference type="NCBI Taxonomy" id="2999280"/>
    <lineage>
        <taxon>Viruses</taxon>
        <taxon>Duplodnaviria</taxon>
        <taxon>Heunggongvirae</taxon>
        <taxon>Uroviricota</taxon>
        <taxon>Caudoviricetes</taxon>
        <taxon>Nakonvirales</taxon>
        <taxon>Ekchuahviridae</taxon>
        <taxon>Kukulkanvirus</taxon>
        <taxon>Kukulkanvirus guaymasense</taxon>
    </lineage>
</organism>
<reference evidence="1 2" key="1">
    <citation type="submission" date="2022-10" db="EMBL/GenBank/DDBJ databases">
        <title>Evolutionary Diversification of Methanotrophic Ca. Methanophagales (ANME-1) and Their Expansive Virome.</title>
        <authorList>
            <person name="Laso-Perez R."/>
            <person name="Wu F."/>
            <person name="Cremiere A."/>
            <person name="Speth D.R."/>
            <person name="Magyar J.S."/>
            <person name="Krupovic M."/>
            <person name="Orphan V.J."/>
        </authorList>
    </citation>
    <scope>NUCLEOTIDE SEQUENCE [LARGE SCALE GENOMIC DNA]</scope>
</reference>
<dbReference type="EMBL" id="OP880252">
    <property type="protein sequence ID" value="WAE39480.1"/>
    <property type="molecule type" value="Genomic_DNA"/>
</dbReference>
<evidence type="ECO:0000313" key="2">
    <source>
        <dbReference type="Proteomes" id="UP001156259"/>
    </source>
</evidence>